<dbReference type="AlphaFoldDB" id="A0A1U9UVP4"/>
<dbReference type="Pfam" id="PF05231">
    <property type="entry name" value="MASE1"/>
    <property type="match status" value="1"/>
</dbReference>
<keyword evidence="5 12" id="KW-0418">Kinase</keyword>
<proteinExistence type="predicted"/>
<dbReference type="KEGG" id="cuh:BJN34_23180"/>
<feature type="domain" description="Histidine kinase" evidence="11">
    <location>
        <begin position="458"/>
        <end position="547"/>
    </location>
</feature>
<protein>
    <submittedName>
        <fullName evidence="12">Sensor histidine kinase</fullName>
    </submittedName>
</protein>
<evidence type="ECO:0000256" key="5">
    <source>
        <dbReference type="ARBA" id="ARBA00022777"/>
    </source>
</evidence>
<evidence type="ECO:0000256" key="3">
    <source>
        <dbReference type="ARBA" id="ARBA00022679"/>
    </source>
</evidence>
<dbReference type="SUPFAM" id="SSF55874">
    <property type="entry name" value="ATPase domain of HSP90 chaperone/DNA topoisomerase II/histidine kinase"/>
    <property type="match status" value="1"/>
</dbReference>
<dbReference type="PROSITE" id="PS50109">
    <property type="entry name" value="HIS_KIN"/>
    <property type="match status" value="1"/>
</dbReference>
<dbReference type="Pfam" id="PF02518">
    <property type="entry name" value="HATPase_c"/>
    <property type="match status" value="1"/>
</dbReference>
<dbReference type="EMBL" id="CP017758">
    <property type="protein sequence ID" value="AQV96768.1"/>
    <property type="molecule type" value="Genomic_DNA"/>
</dbReference>
<dbReference type="InterPro" id="IPR007895">
    <property type="entry name" value="MASE1"/>
</dbReference>
<dbReference type="InterPro" id="IPR011712">
    <property type="entry name" value="Sig_transdc_His_kin_sub3_dim/P"/>
</dbReference>
<gene>
    <name evidence="12" type="ORF">BJN34_23180</name>
</gene>
<dbReference type="Gene3D" id="3.30.565.10">
    <property type="entry name" value="Histidine kinase-like ATPase, C-terminal domain"/>
    <property type="match status" value="1"/>
</dbReference>
<dbReference type="Proteomes" id="UP000189627">
    <property type="component" value="Chromosome 2"/>
</dbReference>
<dbReference type="InterPro" id="IPR003594">
    <property type="entry name" value="HATPase_dom"/>
</dbReference>
<dbReference type="CDD" id="cd16917">
    <property type="entry name" value="HATPase_UhpB-NarQ-NarX-like"/>
    <property type="match status" value="1"/>
</dbReference>
<dbReference type="RefSeq" id="WP_078199196.1">
    <property type="nucleotide sequence ID" value="NZ_CP017758.1"/>
</dbReference>
<accession>A0A1U9UVP4</accession>
<dbReference type="Pfam" id="PF07730">
    <property type="entry name" value="HisKA_3"/>
    <property type="match status" value="1"/>
</dbReference>
<comment type="subcellular location">
    <subcellularLocation>
        <location evidence="1">Cell membrane</location>
        <topology evidence="1">Multi-pass membrane protein</topology>
    </subcellularLocation>
</comment>
<keyword evidence="6 10" id="KW-1133">Transmembrane helix</keyword>
<feature type="transmembrane region" description="Helical" evidence="10">
    <location>
        <begin position="240"/>
        <end position="259"/>
    </location>
</feature>
<dbReference type="PANTHER" id="PTHR24421">
    <property type="entry name" value="NITRATE/NITRITE SENSOR PROTEIN NARX-RELATED"/>
    <property type="match status" value="1"/>
</dbReference>
<dbReference type="InterPro" id="IPR036890">
    <property type="entry name" value="HATPase_C_sf"/>
</dbReference>
<keyword evidence="9" id="KW-0175">Coiled coil</keyword>
<evidence type="ECO:0000256" key="10">
    <source>
        <dbReference type="SAM" id="Phobius"/>
    </source>
</evidence>
<dbReference type="SMART" id="SM00387">
    <property type="entry name" value="HATPase_c"/>
    <property type="match status" value="1"/>
</dbReference>
<dbReference type="GO" id="GO:0000155">
    <property type="term" value="F:phosphorelay sensor kinase activity"/>
    <property type="evidence" value="ECO:0007669"/>
    <property type="project" value="InterPro"/>
</dbReference>
<organism evidence="12 13">
    <name type="scientific">Cupriavidus necator</name>
    <name type="common">Alcaligenes eutrophus</name>
    <name type="synonym">Ralstonia eutropha</name>
    <dbReference type="NCBI Taxonomy" id="106590"/>
    <lineage>
        <taxon>Bacteria</taxon>
        <taxon>Pseudomonadati</taxon>
        <taxon>Pseudomonadota</taxon>
        <taxon>Betaproteobacteria</taxon>
        <taxon>Burkholderiales</taxon>
        <taxon>Burkholderiaceae</taxon>
        <taxon>Cupriavidus</taxon>
    </lineage>
</organism>
<sequence length="556" mass="59005">MVTIPRKTWLARLADIGFVALAYYAGATLGLKYAMVGGAVSLVWPASGIALVALLVMGFAVAPGIAIGSMLANMSAGVPLPVAAMIGLGATAAALTATFLLTRVARFQITLDRIRDVLAFVILAATASTAVGALIGATTLLSGGLLPAAEYGAALLEWWLGDMMGVLVVAPALLGLLTYPSPVRSARQATEACGLTASLFWISYLIFGATELAGHGYYPAALAVFPFIIWAALRFDHVGTGLATLLVSVVAIWGTTHGTGPFAVESAVDSLVRWCAFANVVAVTGLLLVAARAQEKHIHELLLASHVELEQRVQARTRDLKRTNHELKQEMARRRLLESELIRVSDQQQRLIGRELHDGLGQHLTSLGFYCATLNQELQRHHHPAAAEAATIAGLVKQASLMTRKIAHGLDPVAMESGGLAVALQGLAQTTGTLNGIDCTLRIDSNVDLLDAPMQINLYRAAQEAVNNALKYSHGRHIWISLEREGGMQRLSVSDDGVGVDAEQMERASGLGLHNLRHRASLMSGACMVNRNAFGGTTVAISYPIPESPSDERDAI</sequence>
<dbReference type="GO" id="GO:0046983">
    <property type="term" value="F:protein dimerization activity"/>
    <property type="evidence" value="ECO:0007669"/>
    <property type="project" value="InterPro"/>
</dbReference>
<dbReference type="GO" id="GO:0005886">
    <property type="term" value="C:plasma membrane"/>
    <property type="evidence" value="ECO:0007669"/>
    <property type="project" value="UniProtKB-SubCell"/>
</dbReference>
<evidence type="ECO:0000256" key="1">
    <source>
        <dbReference type="ARBA" id="ARBA00004651"/>
    </source>
</evidence>
<evidence type="ECO:0000256" key="4">
    <source>
        <dbReference type="ARBA" id="ARBA00022692"/>
    </source>
</evidence>
<keyword evidence="2" id="KW-1003">Cell membrane</keyword>
<reference evidence="13" key="1">
    <citation type="submission" date="2017-02" db="EMBL/GenBank/DDBJ databases">
        <title>Complete genome sequence of Cupriavidus necator strain NH9, a 3-chlorobenzoate degrader.</title>
        <authorList>
            <person name="Moriuchi R."/>
            <person name="Dohra H."/>
            <person name="Ogawa N."/>
        </authorList>
    </citation>
    <scope>NUCLEOTIDE SEQUENCE [LARGE SCALE GENOMIC DNA]</scope>
    <source>
        <strain evidence="13">NH9</strain>
    </source>
</reference>
<dbReference type="InterPro" id="IPR005467">
    <property type="entry name" value="His_kinase_dom"/>
</dbReference>
<keyword evidence="4 10" id="KW-0812">Transmembrane</keyword>
<keyword evidence="8 10" id="KW-0472">Membrane</keyword>
<dbReference type="Gene3D" id="1.20.5.1930">
    <property type="match status" value="1"/>
</dbReference>
<evidence type="ECO:0000259" key="11">
    <source>
        <dbReference type="PROSITE" id="PS50109"/>
    </source>
</evidence>
<feature type="transmembrane region" description="Helical" evidence="10">
    <location>
        <begin position="271"/>
        <end position="291"/>
    </location>
</feature>
<feature type="transmembrane region" description="Helical" evidence="10">
    <location>
        <begin position="16"/>
        <end position="35"/>
    </location>
</feature>
<evidence type="ECO:0000256" key="6">
    <source>
        <dbReference type="ARBA" id="ARBA00022989"/>
    </source>
</evidence>
<evidence type="ECO:0000256" key="7">
    <source>
        <dbReference type="ARBA" id="ARBA00023012"/>
    </source>
</evidence>
<feature type="transmembrane region" description="Helical" evidence="10">
    <location>
        <begin position="192"/>
        <end position="210"/>
    </location>
</feature>
<dbReference type="InterPro" id="IPR050482">
    <property type="entry name" value="Sensor_HK_TwoCompSys"/>
</dbReference>
<feature type="transmembrane region" description="Helical" evidence="10">
    <location>
        <begin position="42"/>
        <end position="62"/>
    </location>
</feature>
<evidence type="ECO:0000313" key="12">
    <source>
        <dbReference type="EMBL" id="AQV96768.1"/>
    </source>
</evidence>
<name>A0A1U9UVP4_CUPNE</name>
<feature type="coiled-coil region" evidence="9">
    <location>
        <begin position="310"/>
        <end position="340"/>
    </location>
</feature>
<evidence type="ECO:0000256" key="8">
    <source>
        <dbReference type="ARBA" id="ARBA00023136"/>
    </source>
</evidence>
<feature type="transmembrane region" description="Helical" evidence="10">
    <location>
        <begin position="117"/>
        <end position="138"/>
    </location>
</feature>
<keyword evidence="3" id="KW-0808">Transferase</keyword>
<feature type="transmembrane region" description="Helical" evidence="10">
    <location>
        <begin position="82"/>
        <end position="105"/>
    </location>
</feature>
<evidence type="ECO:0000256" key="9">
    <source>
        <dbReference type="SAM" id="Coils"/>
    </source>
</evidence>
<evidence type="ECO:0000256" key="2">
    <source>
        <dbReference type="ARBA" id="ARBA00022475"/>
    </source>
</evidence>
<feature type="transmembrane region" description="Helical" evidence="10">
    <location>
        <begin position="158"/>
        <end position="180"/>
    </location>
</feature>
<evidence type="ECO:0000313" key="13">
    <source>
        <dbReference type="Proteomes" id="UP000189627"/>
    </source>
</evidence>
<dbReference type="OrthoDB" id="9797605at2"/>
<keyword evidence="7" id="KW-0902">Two-component regulatory system</keyword>